<dbReference type="CDD" id="cd00609">
    <property type="entry name" value="AAT_like"/>
    <property type="match status" value="1"/>
</dbReference>
<dbReference type="GO" id="GO:0008483">
    <property type="term" value="F:transaminase activity"/>
    <property type="evidence" value="ECO:0007669"/>
    <property type="project" value="TreeGrafter"/>
</dbReference>
<sequence>MRDLASAILGDNVMFGSETNPEGLVNIGTAENYSMLDEVANFIKLHDLGFKGVDFNYGEGPWGSTRLRKAMAKYINKHFHSYVPVEADDLLSASGCTSMFNMLGLTLGDPGDGILLSRPSYTAFPTDFGLMAKIKPVFVSSNGVDQFSPEVAHTYEDALEKAKKDGIRIRALMLCNPHNPLGQCYPKDTIIALMRFCNEHQIHMLADEVYAQSVYETPNKAATQFVSILSFDSSEYIDPNYLHFLYGMSKDLACGGLRLGVLHTRNKELMRAMSSITQFHWAGMADERIAIMMLEDEQWIKKFLETSRQKLAASSRLVRQLMDDAGIRYSHNSNAGFFLWVDLSPWLKEKDGEDGWKMEEVLTRKMLNNKVFILNGGAQAAEEPGFFRLVFSHDEKTLRKGFERLLKTLKEQE</sequence>
<keyword evidence="4" id="KW-1185">Reference proteome</keyword>
<gene>
    <name evidence="3" type="ORF">AOQ84DRAFT_371863</name>
</gene>
<dbReference type="SUPFAM" id="SSF53383">
    <property type="entry name" value="PLP-dependent transferases"/>
    <property type="match status" value="1"/>
</dbReference>
<dbReference type="InterPro" id="IPR004839">
    <property type="entry name" value="Aminotransferase_I/II_large"/>
</dbReference>
<dbReference type="Gene3D" id="3.40.640.10">
    <property type="entry name" value="Type I PLP-dependent aspartate aminotransferase-like (Major domain)"/>
    <property type="match status" value="1"/>
</dbReference>
<protein>
    <submittedName>
        <fullName evidence="3">1-aminocyclopropane-1-carboxylate synthase 1</fullName>
    </submittedName>
</protein>
<proteinExistence type="predicted"/>
<name>A0A8E2JXZ0_9PEZI</name>
<dbReference type="InterPro" id="IPR015424">
    <property type="entry name" value="PyrdxlP-dep_Trfase"/>
</dbReference>
<dbReference type="OrthoDB" id="7042322at2759"/>
<reference evidence="3 4" key="1">
    <citation type="journal article" date="2016" name="Nat. Commun.">
        <title>Ectomycorrhizal ecology is imprinted in the genome of the dominant symbiotic fungus Cenococcum geophilum.</title>
        <authorList>
            <consortium name="DOE Joint Genome Institute"/>
            <person name="Peter M."/>
            <person name="Kohler A."/>
            <person name="Ohm R.A."/>
            <person name="Kuo A."/>
            <person name="Krutzmann J."/>
            <person name="Morin E."/>
            <person name="Arend M."/>
            <person name="Barry K.W."/>
            <person name="Binder M."/>
            <person name="Choi C."/>
            <person name="Clum A."/>
            <person name="Copeland A."/>
            <person name="Grisel N."/>
            <person name="Haridas S."/>
            <person name="Kipfer T."/>
            <person name="LaButti K."/>
            <person name="Lindquist E."/>
            <person name="Lipzen A."/>
            <person name="Maire R."/>
            <person name="Meier B."/>
            <person name="Mihaltcheva S."/>
            <person name="Molinier V."/>
            <person name="Murat C."/>
            <person name="Poggeler S."/>
            <person name="Quandt C.A."/>
            <person name="Sperisen C."/>
            <person name="Tritt A."/>
            <person name="Tisserant E."/>
            <person name="Crous P.W."/>
            <person name="Henrissat B."/>
            <person name="Nehls U."/>
            <person name="Egli S."/>
            <person name="Spatafora J.W."/>
            <person name="Grigoriev I.V."/>
            <person name="Martin F.M."/>
        </authorList>
    </citation>
    <scope>NUCLEOTIDE SEQUENCE [LARGE SCALE GENOMIC DNA]</scope>
    <source>
        <strain evidence="3 4">CBS 207.34</strain>
    </source>
</reference>
<evidence type="ECO:0000313" key="3">
    <source>
        <dbReference type="EMBL" id="OCL13814.1"/>
    </source>
</evidence>
<organism evidence="3 4">
    <name type="scientific">Glonium stellatum</name>
    <dbReference type="NCBI Taxonomy" id="574774"/>
    <lineage>
        <taxon>Eukaryota</taxon>
        <taxon>Fungi</taxon>
        <taxon>Dikarya</taxon>
        <taxon>Ascomycota</taxon>
        <taxon>Pezizomycotina</taxon>
        <taxon>Dothideomycetes</taxon>
        <taxon>Pleosporomycetidae</taxon>
        <taxon>Gloniales</taxon>
        <taxon>Gloniaceae</taxon>
        <taxon>Glonium</taxon>
    </lineage>
</organism>
<dbReference type="InterPro" id="IPR050478">
    <property type="entry name" value="Ethylene_sulfur-biosynth"/>
</dbReference>
<dbReference type="GO" id="GO:0006520">
    <property type="term" value="P:amino acid metabolic process"/>
    <property type="evidence" value="ECO:0007669"/>
    <property type="project" value="TreeGrafter"/>
</dbReference>
<dbReference type="Gene3D" id="3.90.1150.10">
    <property type="entry name" value="Aspartate Aminotransferase, domain 1"/>
    <property type="match status" value="1"/>
</dbReference>
<dbReference type="EMBL" id="KV748667">
    <property type="protein sequence ID" value="OCL13814.1"/>
    <property type="molecule type" value="Genomic_DNA"/>
</dbReference>
<dbReference type="InterPro" id="IPR015422">
    <property type="entry name" value="PyrdxlP-dep_Trfase_small"/>
</dbReference>
<dbReference type="Proteomes" id="UP000250140">
    <property type="component" value="Unassembled WGS sequence"/>
</dbReference>
<feature type="domain" description="Aminotransferase class I/classII large" evidence="2">
    <location>
        <begin position="63"/>
        <end position="405"/>
    </location>
</feature>
<evidence type="ECO:0000256" key="1">
    <source>
        <dbReference type="ARBA" id="ARBA00022898"/>
    </source>
</evidence>
<accession>A0A8E2JXZ0</accession>
<dbReference type="Pfam" id="PF00155">
    <property type="entry name" value="Aminotran_1_2"/>
    <property type="match status" value="1"/>
</dbReference>
<dbReference type="GO" id="GO:0030170">
    <property type="term" value="F:pyridoxal phosphate binding"/>
    <property type="evidence" value="ECO:0007669"/>
    <property type="project" value="InterPro"/>
</dbReference>
<dbReference type="InterPro" id="IPR015421">
    <property type="entry name" value="PyrdxlP-dep_Trfase_major"/>
</dbReference>
<dbReference type="PRINTS" id="PR00753">
    <property type="entry name" value="ACCSYNTHASE"/>
</dbReference>
<dbReference type="AlphaFoldDB" id="A0A8E2JXZ0"/>
<evidence type="ECO:0000313" key="4">
    <source>
        <dbReference type="Proteomes" id="UP000250140"/>
    </source>
</evidence>
<dbReference type="PANTHER" id="PTHR43795:SF39">
    <property type="entry name" value="AMINOTRANSFERASE CLASS I_CLASSII DOMAIN-CONTAINING PROTEIN"/>
    <property type="match status" value="1"/>
</dbReference>
<keyword evidence="1" id="KW-0663">Pyridoxal phosphate</keyword>
<dbReference type="PANTHER" id="PTHR43795">
    <property type="entry name" value="BIFUNCTIONAL ASPARTATE AMINOTRANSFERASE AND GLUTAMATE/ASPARTATE-PREPHENATE AMINOTRANSFERASE-RELATED"/>
    <property type="match status" value="1"/>
</dbReference>
<evidence type="ECO:0000259" key="2">
    <source>
        <dbReference type="Pfam" id="PF00155"/>
    </source>
</evidence>